<gene>
    <name evidence="1" type="ORF">BDV98DRAFT_562830</name>
</gene>
<dbReference type="AlphaFoldDB" id="A0A5C3QTN0"/>
<dbReference type="Proteomes" id="UP000305067">
    <property type="component" value="Unassembled WGS sequence"/>
</dbReference>
<sequence>MLRLFSRNQILSLSSVCFCHDLVFSVALFFSRPIWKLIANNHFCITESGNTGAVVMD</sequence>
<name>A0A5C3QTN0_9AGAR</name>
<protein>
    <submittedName>
        <fullName evidence="1">Uncharacterized protein</fullName>
    </submittedName>
</protein>
<organism evidence="1 2">
    <name type="scientific">Pterulicium gracile</name>
    <dbReference type="NCBI Taxonomy" id="1884261"/>
    <lineage>
        <taxon>Eukaryota</taxon>
        <taxon>Fungi</taxon>
        <taxon>Dikarya</taxon>
        <taxon>Basidiomycota</taxon>
        <taxon>Agaricomycotina</taxon>
        <taxon>Agaricomycetes</taxon>
        <taxon>Agaricomycetidae</taxon>
        <taxon>Agaricales</taxon>
        <taxon>Pleurotineae</taxon>
        <taxon>Pterulaceae</taxon>
        <taxon>Pterulicium</taxon>
    </lineage>
</organism>
<evidence type="ECO:0000313" key="1">
    <source>
        <dbReference type="EMBL" id="TFL04787.1"/>
    </source>
</evidence>
<accession>A0A5C3QTN0</accession>
<proteinExistence type="predicted"/>
<keyword evidence="2" id="KW-1185">Reference proteome</keyword>
<dbReference type="EMBL" id="ML178818">
    <property type="protein sequence ID" value="TFL04787.1"/>
    <property type="molecule type" value="Genomic_DNA"/>
</dbReference>
<evidence type="ECO:0000313" key="2">
    <source>
        <dbReference type="Proteomes" id="UP000305067"/>
    </source>
</evidence>
<reference evidence="1 2" key="1">
    <citation type="journal article" date="2019" name="Nat. Ecol. Evol.">
        <title>Megaphylogeny resolves global patterns of mushroom evolution.</title>
        <authorList>
            <person name="Varga T."/>
            <person name="Krizsan K."/>
            <person name="Foldi C."/>
            <person name="Dima B."/>
            <person name="Sanchez-Garcia M."/>
            <person name="Sanchez-Ramirez S."/>
            <person name="Szollosi G.J."/>
            <person name="Szarkandi J.G."/>
            <person name="Papp V."/>
            <person name="Albert L."/>
            <person name="Andreopoulos W."/>
            <person name="Angelini C."/>
            <person name="Antonin V."/>
            <person name="Barry K.W."/>
            <person name="Bougher N.L."/>
            <person name="Buchanan P."/>
            <person name="Buyck B."/>
            <person name="Bense V."/>
            <person name="Catcheside P."/>
            <person name="Chovatia M."/>
            <person name="Cooper J."/>
            <person name="Damon W."/>
            <person name="Desjardin D."/>
            <person name="Finy P."/>
            <person name="Geml J."/>
            <person name="Haridas S."/>
            <person name="Hughes K."/>
            <person name="Justo A."/>
            <person name="Karasinski D."/>
            <person name="Kautmanova I."/>
            <person name="Kiss B."/>
            <person name="Kocsube S."/>
            <person name="Kotiranta H."/>
            <person name="LaButti K.M."/>
            <person name="Lechner B.E."/>
            <person name="Liimatainen K."/>
            <person name="Lipzen A."/>
            <person name="Lukacs Z."/>
            <person name="Mihaltcheva S."/>
            <person name="Morgado L.N."/>
            <person name="Niskanen T."/>
            <person name="Noordeloos M.E."/>
            <person name="Ohm R.A."/>
            <person name="Ortiz-Santana B."/>
            <person name="Ovrebo C."/>
            <person name="Racz N."/>
            <person name="Riley R."/>
            <person name="Savchenko A."/>
            <person name="Shiryaev A."/>
            <person name="Soop K."/>
            <person name="Spirin V."/>
            <person name="Szebenyi C."/>
            <person name="Tomsovsky M."/>
            <person name="Tulloss R.E."/>
            <person name="Uehling J."/>
            <person name="Grigoriev I.V."/>
            <person name="Vagvolgyi C."/>
            <person name="Papp T."/>
            <person name="Martin F.M."/>
            <person name="Miettinen O."/>
            <person name="Hibbett D.S."/>
            <person name="Nagy L.G."/>
        </authorList>
    </citation>
    <scope>NUCLEOTIDE SEQUENCE [LARGE SCALE GENOMIC DNA]</scope>
    <source>
        <strain evidence="1 2">CBS 309.79</strain>
    </source>
</reference>